<protein>
    <submittedName>
        <fullName evidence="1">Uncharacterized protein</fullName>
    </submittedName>
</protein>
<reference evidence="1 2" key="1">
    <citation type="submission" date="2023-01" db="EMBL/GenBank/DDBJ databases">
        <title>Analysis of 21 Apiospora genomes using comparative genomics revels a genus with tremendous synthesis potential of carbohydrate active enzymes and secondary metabolites.</title>
        <authorList>
            <person name="Sorensen T."/>
        </authorList>
    </citation>
    <scope>NUCLEOTIDE SEQUENCE [LARGE SCALE GENOMIC DNA]</scope>
    <source>
        <strain evidence="1 2">CBS 83171</strain>
    </source>
</reference>
<sequence length="189" mass="21365">MGTLDWGPEYSRTQVEDTNGAPGFQVSEEFRAALQRAGSSSVSATCRADYCLAVGYFFTSTREKGPNLPAILFRLEHKLSQAALVEFKDKFKEKLQKEFNENKNAVFETKVLVAVAQPEKTDHPVTWTDNQVKEDEDIFIDIDGKEVDAAWEILEFHRLGAPIQEERIPRGPPPYTHVGRVEVELLPQL</sequence>
<organism evidence="1 2">
    <name type="scientific">Apiospora saccharicola</name>
    <dbReference type="NCBI Taxonomy" id="335842"/>
    <lineage>
        <taxon>Eukaryota</taxon>
        <taxon>Fungi</taxon>
        <taxon>Dikarya</taxon>
        <taxon>Ascomycota</taxon>
        <taxon>Pezizomycotina</taxon>
        <taxon>Sordariomycetes</taxon>
        <taxon>Xylariomycetidae</taxon>
        <taxon>Amphisphaeriales</taxon>
        <taxon>Apiosporaceae</taxon>
        <taxon>Apiospora</taxon>
    </lineage>
</organism>
<dbReference type="EMBL" id="JAQQWM010000009">
    <property type="protein sequence ID" value="KAK8045787.1"/>
    <property type="molecule type" value="Genomic_DNA"/>
</dbReference>
<proteinExistence type="predicted"/>
<evidence type="ECO:0000313" key="1">
    <source>
        <dbReference type="EMBL" id="KAK8045787.1"/>
    </source>
</evidence>
<dbReference type="Proteomes" id="UP001446871">
    <property type="component" value="Unassembled WGS sequence"/>
</dbReference>
<comment type="caution">
    <text evidence="1">The sequence shown here is derived from an EMBL/GenBank/DDBJ whole genome shotgun (WGS) entry which is preliminary data.</text>
</comment>
<name>A0ABR1THB2_9PEZI</name>
<evidence type="ECO:0000313" key="2">
    <source>
        <dbReference type="Proteomes" id="UP001446871"/>
    </source>
</evidence>
<accession>A0ABR1THB2</accession>
<gene>
    <name evidence="1" type="ORF">PG996_013851</name>
</gene>
<keyword evidence="2" id="KW-1185">Reference proteome</keyword>